<dbReference type="Proteomes" id="UP000237271">
    <property type="component" value="Unassembled WGS sequence"/>
</dbReference>
<gene>
    <name evidence="1" type="ORF">PHPALM_20741</name>
</gene>
<dbReference type="InterPro" id="IPR012337">
    <property type="entry name" value="RNaseH-like_sf"/>
</dbReference>
<dbReference type="InterPro" id="IPR036397">
    <property type="entry name" value="RNaseH_sf"/>
</dbReference>
<dbReference type="SUPFAM" id="SSF53098">
    <property type="entry name" value="Ribonuclease H-like"/>
    <property type="match status" value="1"/>
</dbReference>
<proteinExistence type="predicted"/>
<evidence type="ECO:0000313" key="1">
    <source>
        <dbReference type="EMBL" id="POM63811.1"/>
    </source>
</evidence>
<sequence>MLVLKYELTHVRELVATDTWWPSSIGKSGTWVSDNDSHFESQVMALLVERLAISHWCVPMYTTCINRTIERLNRDILHVLRVMLLESRLDTRNWLSLLPIGQAKLHHTPYLLRNLPMEKAELLEAVDKLRL</sequence>
<dbReference type="EMBL" id="NCKW01011295">
    <property type="protein sequence ID" value="POM63811.1"/>
    <property type="molecule type" value="Genomic_DNA"/>
</dbReference>
<keyword evidence="2" id="KW-1185">Reference proteome</keyword>
<evidence type="ECO:0008006" key="3">
    <source>
        <dbReference type="Google" id="ProtNLM"/>
    </source>
</evidence>
<comment type="caution">
    <text evidence="1">The sequence shown here is derived from an EMBL/GenBank/DDBJ whole genome shotgun (WGS) entry which is preliminary data.</text>
</comment>
<name>A0A2P4XE28_9STRA</name>
<evidence type="ECO:0000313" key="2">
    <source>
        <dbReference type="Proteomes" id="UP000237271"/>
    </source>
</evidence>
<protein>
    <recommendedName>
        <fullName evidence="3">Integrase catalytic domain-containing protein</fullName>
    </recommendedName>
</protein>
<organism evidence="1 2">
    <name type="scientific">Phytophthora palmivora</name>
    <dbReference type="NCBI Taxonomy" id="4796"/>
    <lineage>
        <taxon>Eukaryota</taxon>
        <taxon>Sar</taxon>
        <taxon>Stramenopiles</taxon>
        <taxon>Oomycota</taxon>
        <taxon>Peronosporomycetes</taxon>
        <taxon>Peronosporales</taxon>
        <taxon>Peronosporaceae</taxon>
        <taxon>Phytophthora</taxon>
    </lineage>
</organism>
<dbReference type="OrthoDB" id="91350at2759"/>
<reference evidence="1 2" key="1">
    <citation type="journal article" date="2017" name="Genome Biol. Evol.">
        <title>Phytophthora megakarya and P. palmivora, closely related causal agents of cacao black pod rot, underwent increases in genome sizes and gene numbers by different mechanisms.</title>
        <authorList>
            <person name="Ali S.S."/>
            <person name="Shao J."/>
            <person name="Lary D.J."/>
            <person name="Kronmiller B."/>
            <person name="Shen D."/>
            <person name="Strem M.D."/>
            <person name="Amoako-Attah I."/>
            <person name="Akrofi A.Y."/>
            <person name="Begoude B.A."/>
            <person name="Ten Hoopen G.M."/>
            <person name="Coulibaly K."/>
            <person name="Kebe B.I."/>
            <person name="Melnick R.L."/>
            <person name="Guiltinan M.J."/>
            <person name="Tyler B.M."/>
            <person name="Meinhardt L.W."/>
            <person name="Bailey B.A."/>
        </authorList>
    </citation>
    <scope>NUCLEOTIDE SEQUENCE [LARGE SCALE GENOMIC DNA]</scope>
    <source>
        <strain evidence="2">sbr112.9</strain>
    </source>
</reference>
<dbReference type="GO" id="GO:0003676">
    <property type="term" value="F:nucleic acid binding"/>
    <property type="evidence" value="ECO:0007669"/>
    <property type="project" value="InterPro"/>
</dbReference>
<dbReference type="AlphaFoldDB" id="A0A2P4XE28"/>
<dbReference type="Gene3D" id="3.30.420.10">
    <property type="entry name" value="Ribonuclease H-like superfamily/Ribonuclease H"/>
    <property type="match status" value="1"/>
</dbReference>
<accession>A0A2P4XE28</accession>